<dbReference type="CDD" id="cd01949">
    <property type="entry name" value="GGDEF"/>
    <property type="match status" value="1"/>
</dbReference>
<dbReference type="GO" id="GO:0005886">
    <property type="term" value="C:plasma membrane"/>
    <property type="evidence" value="ECO:0007669"/>
    <property type="project" value="TreeGrafter"/>
</dbReference>
<dbReference type="GO" id="GO:0043709">
    <property type="term" value="P:cell adhesion involved in single-species biofilm formation"/>
    <property type="evidence" value="ECO:0007669"/>
    <property type="project" value="TreeGrafter"/>
</dbReference>
<dbReference type="Gene3D" id="2.60.200.20">
    <property type="match status" value="1"/>
</dbReference>
<comment type="catalytic activity">
    <reaction evidence="2">
        <text>2 GTP = 3',3'-c-di-GMP + 2 diphosphate</text>
        <dbReference type="Rhea" id="RHEA:24898"/>
        <dbReference type="ChEBI" id="CHEBI:33019"/>
        <dbReference type="ChEBI" id="CHEBI:37565"/>
        <dbReference type="ChEBI" id="CHEBI:58805"/>
        <dbReference type="EC" id="2.7.7.65"/>
    </reaction>
</comment>
<protein>
    <recommendedName>
        <fullName evidence="1">diguanylate cyclase</fullName>
        <ecNumber evidence="1">2.7.7.65</ecNumber>
    </recommendedName>
</protein>
<proteinExistence type="predicted"/>
<dbReference type="Pfam" id="PF00990">
    <property type="entry name" value="GGDEF"/>
    <property type="match status" value="1"/>
</dbReference>
<dbReference type="EC" id="2.7.7.65" evidence="1"/>
<evidence type="ECO:0000256" key="1">
    <source>
        <dbReference type="ARBA" id="ARBA00012528"/>
    </source>
</evidence>
<dbReference type="EMBL" id="JMCC02000149">
    <property type="protein sequence ID" value="KIG12132.1"/>
    <property type="molecule type" value="Genomic_DNA"/>
</dbReference>
<dbReference type="PROSITE" id="PS50887">
    <property type="entry name" value="GGDEF"/>
    <property type="match status" value="1"/>
</dbReference>
<dbReference type="InterPro" id="IPR008984">
    <property type="entry name" value="SMAD_FHA_dom_sf"/>
</dbReference>
<dbReference type="InterPro" id="IPR000160">
    <property type="entry name" value="GGDEF_dom"/>
</dbReference>
<name>A0A0C2CW96_9BACT</name>
<evidence type="ECO:0000313" key="5">
    <source>
        <dbReference type="EMBL" id="KIG12132.1"/>
    </source>
</evidence>
<dbReference type="GO" id="GO:0052621">
    <property type="term" value="F:diguanylate cyclase activity"/>
    <property type="evidence" value="ECO:0007669"/>
    <property type="project" value="UniProtKB-EC"/>
</dbReference>
<evidence type="ECO:0000259" key="4">
    <source>
        <dbReference type="PROSITE" id="PS50887"/>
    </source>
</evidence>
<dbReference type="InterPro" id="IPR043128">
    <property type="entry name" value="Rev_trsase/Diguanyl_cyclase"/>
</dbReference>
<dbReference type="Proteomes" id="UP000031599">
    <property type="component" value="Unassembled WGS sequence"/>
</dbReference>
<dbReference type="NCBIfam" id="TIGR00254">
    <property type="entry name" value="GGDEF"/>
    <property type="match status" value="1"/>
</dbReference>
<sequence>MRDENQDTIVHAKVDETQGPKVKRKDACLVVIYGQDLGRKYNIVGRDLRIGRATTNDICLSQDAVSREHAYIIVDDFGIKIRDNDSTNGTYINDNKIHEAYLRDGDLVKVGRSIFKFLSGENIESSYHEEIFRLSTVDGLTQVFNRRYFMETLERELSRARRYDRPLALLIFDIDYFKKCNDNFGHRAGDFVLRRIAELVTMRARKVDVVARYGGEEFTVILPEIEIKGAHIFAEKIRKLIDEEDFAFEGRKIPVTISIGVADLDSSVANADDLIQTADRRLYAAKAGGRNRVVDHG</sequence>
<dbReference type="InterPro" id="IPR000253">
    <property type="entry name" value="FHA_dom"/>
</dbReference>
<dbReference type="AlphaFoldDB" id="A0A0C2CW96"/>
<dbReference type="PROSITE" id="PS50006">
    <property type="entry name" value="FHA_DOMAIN"/>
    <property type="match status" value="1"/>
</dbReference>
<dbReference type="CDD" id="cd00060">
    <property type="entry name" value="FHA"/>
    <property type="match status" value="1"/>
</dbReference>
<dbReference type="FunFam" id="3.30.70.270:FF:000001">
    <property type="entry name" value="Diguanylate cyclase domain protein"/>
    <property type="match status" value="1"/>
</dbReference>
<feature type="domain" description="GGDEF" evidence="4">
    <location>
        <begin position="165"/>
        <end position="297"/>
    </location>
</feature>
<evidence type="ECO:0000313" key="6">
    <source>
        <dbReference type="Proteomes" id="UP000031599"/>
    </source>
</evidence>
<dbReference type="PANTHER" id="PTHR45138:SF9">
    <property type="entry name" value="DIGUANYLATE CYCLASE DGCM-RELATED"/>
    <property type="match status" value="1"/>
</dbReference>
<organism evidence="5 6">
    <name type="scientific">Enhygromyxa salina</name>
    <dbReference type="NCBI Taxonomy" id="215803"/>
    <lineage>
        <taxon>Bacteria</taxon>
        <taxon>Pseudomonadati</taxon>
        <taxon>Myxococcota</taxon>
        <taxon>Polyangia</taxon>
        <taxon>Nannocystales</taxon>
        <taxon>Nannocystaceae</taxon>
        <taxon>Enhygromyxa</taxon>
    </lineage>
</organism>
<dbReference type="PANTHER" id="PTHR45138">
    <property type="entry name" value="REGULATORY COMPONENTS OF SENSORY TRANSDUCTION SYSTEM"/>
    <property type="match status" value="1"/>
</dbReference>
<dbReference type="GO" id="GO:1902201">
    <property type="term" value="P:negative regulation of bacterial-type flagellum-dependent cell motility"/>
    <property type="evidence" value="ECO:0007669"/>
    <property type="project" value="TreeGrafter"/>
</dbReference>
<evidence type="ECO:0000256" key="2">
    <source>
        <dbReference type="ARBA" id="ARBA00034247"/>
    </source>
</evidence>
<dbReference type="Gene3D" id="3.30.70.270">
    <property type="match status" value="1"/>
</dbReference>
<dbReference type="InterPro" id="IPR050469">
    <property type="entry name" value="Diguanylate_Cyclase"/>
</dbReference>
<accession>A0A0C2CW96</accession>
<dbReference type="SUPFAM" id="SSF49879">
    <property type="entry name" value="SMAD/FHA domain"/>
    <property type="match status" value="1"/>
</dbReference>
<dbReference type="SMART" id="SM00267">
    <property type="entry name" value="GGDEF"/>
    <property type="match status" value="1"/>
</dbReference>
<dbReference type="InterPro" id="IPR029787">
    <property type="entry name" value="Nucleotide_cyclase"/>
</dbReference>
<dbReference type="Pfam" id="PF00498">
    <property type="entry name" value="FHA"/>
    <property type="match status" value="1"/>
</dbReference>
<dbReference type="SUPFAM" id="SSF55073">
    <property type="entry name" value="Nucleotide cyclase"/>
    <property type="match status" value="1"/>
</dbReference>
<gene>
    <name evidence="5" type="ORF">DB30_01896</name>
</gene>
<comment type="caution">
    <text evidence="5">The sequence shown here is derived from an EMBL/GenBank/DDBJ whole genome shotgun (WGS) entry which is preliminary data.</text>
</comment>
<dbReference type="RefSeq" id="WP_052558364.1">
    <property type="nucleotide sequence ID" value="NZ_JMCC02000149.1"/>
</dbReference>
<reference evidence="5 6" key="1">
    <citation type="submission" date="2014-12" db="EMBL/GenBank/DDBJ databases">
        <title>Genome assembly of Enhygromyxa salina DSM 15201.</title>
        <authorList>
            <person name="Sharma G."/>
            <person name="Subramanian S."/>
        </authorList>
    </citation>
    <scope>NUCLEOTIDE SEQUENCE [LARGE SCALE GENOMIC DNA]</scope>
    <source>
        <strain evidence="5 6">DSM 15201</strain>
    </source>
</reference>
<evidence type="ECO:0000259" key="3">
    <source>
        <dbReference type="PROSITE" id="PS50006"/>
    </source>
</evidence>
<feature type="domain" description="FHA" evidence="3">
    <location>
        <begin position="48"/>
        <end position="97"/>
    </location>
</feature>
<dbReference type="SMART" id="SM00240">
    <property type="entry name" value="FHA"/>
    <property type="match status" value="1"/>
</dbReference>